<reference evidence="8 9" key="1">
    <citation type="journal article" date="2017" name="Nature">
        <title>The Apostasia genome and the evolution of orchids.</title>
        <authorList>
            <person name="Zhang G.Q."/>
            <person name="Liu K.W."/>
            <person name="Li Z."/>
            <person name="Lohaus R."/>
            <person name="Hsiao Y.Y."/>
            <person name="Niu S.C."/>
            <person name="Wang J.Y."/>
            <person name="Lin Y.C."/>
            <person name="Xu Q."/>
            <person name="Chen L.J."/>
            <person name="Yoshida K."/>
            <person name="Fujiwara S."/>
            <person name="Wang Z.W."/>
            <person name="Zhang Y.Q."/>
            <person name="Mitsuda N."/>
            <person name="Wang M."/>
            <person name="Liu G.H."/>
            <person name="Pecoraro L."/>
            <person name="Huang H.X."/>
            <person name="Xiao X.J."/>
            <person name="Lin M."/>
            <person name="Wu X.Y."/>
            <person name="Wu W.L."/>
            <person name="Chen Y.Y."/>
            <person name="Chang S.B."/>
            <person name="Sakamoto S."/>
            <person name="Ohme-Takagi M."/>
            <person name="Yagi M."/>
            <person name="Zeng S.J."/>
            <person name="Shen C.Y."/>
            <person name="Yeh C.M."/>
            <person name="Luo Y.B."/>
            <person name="Tsai W.C."/>
            <person name="Van de Peer Y."/>
            <person name="Liu Z.J."/>
        </authorList>
    </citation>
    <scope>NUCLEOTIDE SEQUENCE [LARGE SCALE GENOMIC DNA]</scope>
    <source>
        <strain evidence="9">cv. Shenzhen</strain>
        <tissue evidence="8">Stem</tissue>
    </source>
</reference>
<dbReference type="AlphaFoldDB" id="A0A2I0A2V1"/>
<dbReference type="Gene3D" id="1.10.630.10">
    <property type="entry name" value="Cytochrome P450"/>
    <property type="match status" value="1"/>
</dbReference>
<dbReference type="Pfam" id="PF00067">
    <property type="entry name" value="p450"/>
    <property type="match status" value="1"/>
</dbReference>
<keyword evidence="7" id="KW-0472">Membrane</keyword>
<dbReference type="EMBL" id="KZ452037">
    <property type="protein sequence ID" value="PKA49875.1"/>
    <property type="molecule type" value="Genomic_DNA"/>
</dbReference>
<sequence length="506" mass="57388">MEFNTTLIFLLLTTITFFLLPLAMHRRKKSGNLPPSPSMTLPIIGNLHQLGPLPHRALASLSTKHGPLIQIRLGSFPAVVVSSAEMAEEVMKTQDLNFATRPRSSIADLILYGSRDIAFSPYGEHWRRMRKICVLHLLSNKRVQEFRSVREEEVSLLLSNIRRASPSPVNLSGMLRNLLFDVISRLSFGKKLSEEEGATEMILESSMLLAAFPMKDFIPWLGWVDELRGLNQRVRKASAYFDAFFDPILDKHTHSAMGSVKQQAVNLIDVLMSLKEEEEEEDADLATLDRDCIKAFIWDMLSGGTDTTSAALVWAMANLIKHPASMRRAQAEVRRVVGFNSTVAEEDISEMKYLDAVIKETLRLYPSVPLLLPREAMKDTKLNGYDIPAGTRVLVNAWKIGRDNKYWDKPEEFYPERFLDKSFDFRGQDFQYIPFGAGRRGCPGITFGTIMIQYVLANLLHDFDWEIPKEMHNQVLDMTEISTIELHKKTGLVLNAKPYSSSFSSI</sequence>
<comment type="cofactor">
    <cofactor evidence="4">
        <name>heme</name>
        <dbReference type="ChEBI" id="CHEBI:30413"/>
    </cofactor>
</comment>
<dbReference type="PROSITE" id="PS00086">
    <property type="entry name" value="CYTOCHROME_P450"/>
    <property type="match status" value="1"/>
</dbReference>
<dbReference type="GO" id="GO:0004497">
    <property type="term" value="F:monooxygenase activity"/>
    <property type="evidence" value="ECO:0007669"/>
    <property type="project" value="UniProtKB-KW"/>
</dbReference>
<dbReference type="FunFam" id="1.10.630.10:FF:000011">
    <property type="entry name" value="Cytochrome P450 83B1"/>
    <property type="match status" value="1"/>
</dbReference>
<comment type="similarity">
    <text evidence="1 5">Belongs to the cytochrome P450 family.</text>
</comment>
<dbReference type="PRINTS" id="PR00385">
    <property type="entry name" value="P450"/>
</dbReference>
<evidence type="ECO:0000256" key="2">
    <source>
        <dbReference type="ARBA" id="ARBA00022723"/>
    </source>
</evidence>
<dbReference type="Proteomes" id="UP000236161">
    <property type="component" value="Unassembled WGS sequence"/>
</dbReference>
<dbReference type="GO" id="GO:0020037">
    <property type="term" value="F:heme binding"/>
    <property type="evidence" value="ECO:0007669"/>
    <property type="project" value="InterPro"/>
</dbReference>
<protein>
    <submittedName>
        <fullName evidence="8">Cytochrome P450 71A1</fullName>
    </submittedName>
</protein>
<accession>A0A2I0A2V1</accession>
<dbReference type="GO" id="GO:0005506">
    <property type="term" value="F:iron ion binding"/>
    <property type="evidence" value="ECO:0007669"/>
    <property type="project" value="InterPro"/>
</dbReference>
<keyword evidence="3 4" id="KW-0408">Iron</keyword>
<feature type="coiled-coil region" evidence="6">
    <location>
        <begin position="261"/>
        <end position="291"/>
    </location>
</feature>
<dbReference type="STRING" id="1088818.A0A2I0A2V1"/>
<keyword evidence="5" id="KW-0560">Oxidoreductase</keyword>
<keyword evidence="7" id="KW-0812">Transmembrane</keyword>
<evidence type="ECO:0000256" key="5">
    <source>
        <dbReference type="RuleBase" id="RU000461"/>
    </source>
</evidence>
<dbReference type="InterPro" id="IPR002401">
    <property type="entry name" value="Cyt_P450_E_grp-I"/>
</dbReference>
<keyword evidence="5" id="KW-0503">Monooxygenase</keyword>
<dbReference type="OrthoDB" id="781802at2759"/>
<evidence type="ECO:0000256" key="1">
    <source>
        <dbReference type="ARBA" id="ARBA00010617"/>
    </source>
</evidence>
<feature type="binding site" description="axial binding residue" evidence="4">
    <location>
        <position position="442"/>
    </location>
    <ligand>
        <name>heme</name>
        <dbReference type="ChEBI" id="CHEBI:30413"/>
    </ligand>
    <ligandPart>
        <name>Fe</name>
        <dbReference type="ChEBI" id="CHEBI:18248"/>
    </ligandPart>
</feature>
<dbReference type="CDD" id="cd11072">
    <property type="entry name" value="CYP71-like"/>
    <property type="match status" value="1"/>
</dbReference>
<dbReference type="InterPro" id="IPR001128">
    <property type="entry name" value="Cyt_P450"/>
</dbReference>
<organism evidence="8 9">
    <name type="scientific">Apostasia shenzhenica</name>
    <dbReference type="NCBI Taxonomy" id="1088818"/>
    <lineage>
        <taxon>Eukaryota</taxon>
        <taxon>Viridiplantae</taxon>
        <taxon>Streptophyta</taxon>
        <taxon>Embryophyta</taxon>
        <taxon>Tracheophyta</taxon>
        <taxon>Spermatophyta</taxon>
        <taxon>Magnoliopsida</taxon>
        <taxon>Liliopsida</taxon>
        <taxon>Asparagales</taxon>
        <taxon>Orchidaceae</taxon>
        <taxon>Apostasioideae</taxon>
        <taxon>Apostasia</taxon>
    </lineage>
</organism>
<evidence type="ECO:0000313" key="8">
    <source>
        <dbReference type="EMBL" id="PKA49875.1"/>
    </source>
</evidence>
<dbReference type="InterPro" id="IPR036396">
    <property type="entry name" value="Cyt_P450_sf"/>
</dbReference>
<keyword evidence="9" id="KW-1185">Reference proteome</keyword>
<feature type="transmembrane region" description="Helical" evidence="7">
    <location>
        <begin position="6"/>
        <end position="24"/>
    </location>
</feature>
<dbReference type="PRINTS" id="PR00463">
    <property type="entry name" value="EP450I"/>
</dbReference>
<evidence type="ECO:0000313" key="9">
    <source>
        <dbReference type="Proteomes" id="UP000236161"/>
    </source>
</evidence>
<keyword evidence="6" id="KW-0175">Coiled coil</keyword>
<dbReference type="SUPFAM" id="SSF48264">
    <property type="entry name" value="Cytochrome P450"/>
    <property type="match status" value="1"/>
</dbReference>
<dbReference type="GO" id="GO:0016705">
    <property type="term" value="F:oxidoreductase activity, acting on paired donors, with incorporation or reduction of molecular oxygen"/>
    <property type="evidence" value="ECO:0007669"/>
    <property type="project" value="InterPro"/>
</dbReference>
<dbReference type="PANTHER" id="PTHR47955:SF15">
    <property type="entry name" value="CYTOCHROME P450 71A2-LIKE"/>
    <property type="match status" value="1"/>
</dbReference>
<evidence type="ECO:0000256" key="4">
    <source>
        <dbReference type="PIRSR" id="PIRSR602401-1"/>
    </source>
</evidence>
<keyword evidence="2 4" id="KW-0479">Metal-binding</keyword>
<evidence type="ECO:0000256" key="7">
    <source>
        <dbReference type="SAM" id="Phobius"/>
    </source>
</evidence>
<dbReference type="InterPro" id="IPR017972">
    <property type="entry name" value="Cyt_P450_CS"/>
</dbReference>
<dbReference type="PANTHER" id="PTHR47955">
    <property type="entry name" value="CYTOCHROME P450 FAMILY 71 PROTEIN"/>
    <property type="match status" value="1"/>
</dbReference>
<proteinExistence type="inferred from homology"/>
<name>A0A2I0A2V1_9ASPA</name>
<evidence type="ECO:0000256" key="6">
    <source>
        <dbReference type="SAM" id="Coils"/>
    </source>
</evidence>
<evidence type="ECO:0000256" key="3">
    <source>
        <dbReference type="ARBA" id="ARBA00023004"/>
    </source>
</evidence>
<keyword evidence="4 5" id="KW-0349">Heme</keyword>
<gene>
    <name evidence="8" type="primary">CYP71A1</name>
    <name evidence="8" type="ORF">AXF42_Ash004417</name>
</gene>
<keyword evidence="7" id="KW-1133">Transmembrane helix</keyword>